<dbReference type="AlphaFoldDB" id="A0A6M4M983"/>
<dbReference type="PANTHER" id="PTHR34582:SF6">
    <property type="entry name" value="UPF0702 TRANSMEMBRANE PROTEIN YCAP"/>
    <property type="match status" value="1"/>
</dbReference>
<dbReference type="RefSeq" id="WP_075609337.1">
    <property type="nucleotide sequence ID" value="NZ_CP052766.1"/>
</dbReference>
<feature type="transmembrane region" description="Helical" evidence="7">
    <location>
        <begin position="6"/>
        <end position="21"/>
    </location>
</feature>
<dbReference type="PANTHER" id="PTHR34582">
    <property type="entry name" value="UPF0702 TRANSMEMBRANE PROTEIN YCAP"/>
    <property type="match status" value="1"/>
</dbReference>
<evidence type="ECO:0000256" key="1">
    <source>
        <dbReference type="ARBA" id="ARBA00004651"/>
    </source>
</evidence>
<keyword evidence="6 7" id="KW-0472">Membrane</keyword>
<evidence type="ECO:0000256" key="7">
    <source>
        <dbReference type="SAM" id="Phobius"/>
    </source>
</evidence>
<reference evidence="11" key="1">
    <citation type="submission" date="2014-12" db="EMBL/GenBank/DDBJ databases">
        <title>Complete genome sequence of a multi-drug resistant Klebsiella pneumoniae.</title>
        <authorList>
            <person name="Hua X."/>
            <person name="Chen Q."/>
            <person name="Li X."/>
            <person name="Feng Y."/>
            <person name="Ruan Z."/>
            <person name="Yu Y."/>
        </authorList>
    </citation>
    <scope>NUCLEOTIDE SEQUENCE [LARGE SCALE GENOMIC DNA]</scope>
    <source>
        <strain evidence="11">5.12</strain>
    </source>
</reference>
<evidence type="ECO:0000256" key="3">
    <source>
        <dbReference type="ARBA" id="ARBA00022475"/>
    </source>
</evidence>
<dbReference type="Pfam" id="PF04239">
    <property type="entry name" value="DUF421"/>
    <property type="match status" value="1"/>
</dbReference>
<comment type="similarity">
    <text evidence="2">Belongs to the UPF0702 family.</text>
</comment>
<dbReference type="InterPro" id="IPR007353">
    <property type="entry name" value="DUF421"/>
</dbReference>
<evidence type="ECO:0000313" key="10">
    <source>
        <dbReference type="EMBL" id="QJR79328.1"/>
    </source>
</evidence>
<reference evidence="10 11" key="2">
    <citation type="submission" date="2020-04" db="EMBL/GenBank/DDBJ databases">
        <title>Complete genome sequence of Alteromonas pelagimontana 5.12T.</title>
        <authorList>
            <person name="Sinha R.K."/>
            <person name="Krishnan K.P."/>
            <person name="Kurian J.P."/>
        </authorList>
    </citation>
    <scope>NUCLEOTIDE SEQUENCE [LARGE SCALE GENOMIC DNA]</scope>
    <source>
        <strain evidence="10 11">5.12</strain>
    </source>
</reference>
<dbReference type="Proteomes" id="UP000219285">
    <property type="component" value="Chromosome"/>
</dbReference>
<accession>A0A6M4M983</accession>
<organism evidence="10 11">
    <name type="scientific">Alteromonas pelagimontana</name>
    <dbReference type="NCBI Taxonomy" id="1858656"/>
    <lineage>
        <taxon>Bacteria</taxon>
        <taxon>Pseudomonadati</taxon>
        <taxon>Pseudomonadota</taxon>
        <taxon>Gammaproteobacteria</taxon>
        <taxon>Alteromonadales</taxon>
        <taxon>Alteromonadaceae</taxon>
        <taxon>Alteromonas/Salinimonas group</taxon>
        <taxon>Alteromonas</taxon>
    </lineage>
</organism>
<evidence type="ECO:0000256" key="4">
    <source>
        <dbReference type="ARBA" id="ARBA00022692"/>
    </source>
</evidence>
<evidence type="ECO:0000256" key="2">
    <source>
        <dbReference type="ARBA" id="ARBA00006448"/>
    </source>
</evidence>
<dbReference type="GO" id="GO:0005886">
    <property type="term" value="C:plasma membrane"/>
    <property type="evidence" value="ECO:0007669"/>
    <property type="project" value="UniProtKB-SubCell"/>
</dbReference>
<keyword evidence="4 7" id="KW-0812">Transmembrane</keyword>
<sequence>METVLRAAGMYLVLVVMRLVGRRTLMQMTSFDFILLLIVGEATQQALLTNDHSMTGAMLTIVTLFSIDYILGAWKERSPTAERIIDGTPIILVENGKELSERMKKASVETDEILLASRDSQGLESIDQIKFAVLEKNGRISIIPME</sequence>
<dbReference type="OrthoDB" id="9793799at2"/>
<keyword evidence="11" id="KW-1185">Reference proteome</keyword>
<feature type="domain" description="YetF-like N-terminal transmembrane" evidence="9">
    <location>
        <begin position="8"/>
        <end position="66"/>
    </location>
</feature>
<evidence type="ECO:0000259" key="8">
    <source>
        <dbReference type="Pfam" id="PF04239"/>
    </source>
</evidence>
<dbReference type="Pfam" id="PF20730">
    <property type="entry name" value="YetF_N"/>
    <property type="match status" value="1"/>
</dbReference>
<gene>
    <name evidence="10" type="ORF">CA267_000190</name>
</gene>
<keyword evidence="3" id="KW-1003">Cell membrane</keyword>
<dbReference type="InterPro" id="IPR048454">
    <property type="entry name" value="YetF_N"/>
</dbReference>
<dbReference type="InterPro" id="IPR023090">
    <property type="entry name" value="UPF0702_alpha/beta_dom_sf"/>
</dbReference>
<evidence type="ECO:0000256" key="6">
    <source>
        <dbReference type="ARBA" id="ARBA00023136"/>
    </source>
</evidence>
<dbReference type="KEGG" id="apel:CA267_000190"/>
<dbReference type="Gene3D" id="3.30.240.20">
    <property type="entry name" value="bsu07140 like domains"/>
    <property type="match status" value="1"/>
</dbReference>
<dbReference type="EMBL" id="CP052766">
    <property type="protein sequence ID" value="QJR79328.1"/>
    <property type="molecule type" value="Genomic_DNA"/>
</dbReference>
<feature type="domain" description="YetF C-terminal" evidence="8">
    <location>
        <begin position="78"/>
        <end position="144"/>
    </location>
</feature>
<name>A0A6M4M983_9ALTE</name>
<evidence type="ECO:0000259" key="9">
    <source>
        <dbReference type="Pfam" id="PF20730"/>
    </source>
</evidence>
<evidence type="ECO:0000313" key="11">
    <source>
        <dbReference type="Proteomes" id="UP000219285"/>
    </source>
</evidence>
<keyword evidence="5 7" id="KW-1133">Transmembrane helix</keyword>
<comment type="subcellular location">
    <subcellularLocation>
        <location evidence="1">Cell membrane</location>
        <topology evidence="1">Multi-pass membrane protein</topology>
    </subcellularLocation>
</comment>
<proteinExistence type="inferred from homology"/>
<protein>
    <submittedName>
        <fullName evidence="10">DUF421 domain-containing protein</fullName>
    </submittedName>
</protein>
<evidence type="ECO:0000256" key="5">
    <source>
        <dbReference type="ARBA" id="ARBA00022989"/>
    </source>
</evidence>